<evidence type="ECO:0000313" key="1">
    <source>
        <dbReference type="EMBL" id="MBX40695.1"/>
    </source>
</evidence>
<proteinExistence type="predicted"/>
<dbReference type="EMBL" id="GGEC01060211">
    <property type="protein sequence ID" value="MBX40695.1"/>
    <property type="molecule type" value="Transcribed_RNA"/>
</dbReference>
<protein>
    <submittedName>
        <fullName evidence="1">Uncharacterized protein</fullName>
    </submittedName>
</protein>
<dbReference type="AlphaFoldDB" id="A0A2P2NDZ1"/>
<organism evidence="1">
    <name type="scientific">Rhizophora mucronata</name>
    <name type="common">Asiatic mangrove</name>
    <dbReference type="NCBI Taxonomy" id="61149"/>
    <lineage>
        <taxon>Eukaryota</taxon>
        <taxon>Viridiplantae</taxon>
        <taxon>Streptophyta</taxon>
        <taxon>Embryophyta</taxon>
        <taxon>Tracheophyta</taxon>
        <taxon>Spermatophyta</taxon>
        <taxon>Magnoliopsida</taxon>
        <taxon>eudicotyledons</taxon>
        <taxon>Gunneridae</taxon>
        <taxon>Pentapetalae</taxon>
        <taxon>rosids</taxon>
        <taxon>fabids</taxon>
        <taxon>Malpighiales</taxon>
        <taxon>Rhizophoraceae</taxon>
        <taxon>Rhizophora</taxon>
    </lineage>
</organism>
<reference evidence="1" key="1">
    <citation type="submission" date="2018-02" db="EMBL/GenBank/DDBJ databases">
        <title>Rhizophora mucronata_Transcriptome.</title>
        <authorList>
            <person name="Meera S.P."/>
            <person name="Sreeshan A."/>
            <person name="Augustine A."/>
        </authorList>
    </citation>
    <scope>NUCLEOTIDE SEQUENCE</scope>
    <source>
        <tissue evidence="1">Leaf</tissue>
    </source>
</reference>
<sequence length="26" mass="3092">MTTHSFQFTALFFIIISNYKNDPNKI</sequence>
<name>A0A2P2NDZ1_RHIMU</name>
<accession>A0A2P2NDZ1</accession>